<organism evidence="2 3">
    <name type="scientific">Pleurostoma richardsiae</name>
    <dbReference type="NCBI Taxonomy" id="41990"/>
    <lineage>
        <taxon>Eukaryota</taxon>
        <taxon>Fungi</taxon>
        <taxon>Dikarya</taxon>
        <taxon>Ascomycota</taxon>
        <taxon>Pezizomycotina</taxon>
        <taxon>Sordariomycetes</taxon>
        <taxon>Sordariomycetidae</taxon>
        <taxon>Calosphaeriales</taxon>
        <taxon>Pleurostomataceae</taxon>
        <taxon>Pleurostoma</taxon>
    </lineage>
</organism>
<dbReference type="EMBL" id="JANBVO010000022">
    <property type="protein sequence ID" value="KAJ9142368.1"/>
    <property type="molecule type" value="Genomic_DNA"/>
</dbReference>
<protein>
    <submittedName>
        <fullName evidence="2">Uncharacterized protein</fullName>
    </submittedName>
</protein>
<dbReference type="AlphaFoldDB" id="A0AA38RNF1"/>
<feature type="region of interest" description="Disordered" evidence="1">
    <location>
        <begin position="130"/>
        <end position="243"/>
    </location>
</feature>
<reference evidence="2" key="1">
    <citation type="submission" date="2022-07" db="EMBL/GenBank/DDBJ databases">
        <title>Fungi with potential for degradation of polypropylene.</title>
        <authorList>
            <person name="Gostincar C."/>
        </authorList>
    </citation>
    <scope>NUCLEOTIDE SEQUENCE</scope>
    <source>
        <strain evidence="2">EXF-13308</strain>
    </source>
</reference>
<keyword evidence="3" id="KW-1185">Reference proteome</keyword>
<accession>A0AA38RNF1</accession>
<evidence type="ECO:0000313" key="2">
    <source>
        <dbReference type="EMBL" id="KAJ9142368.1"/>
    </source>
</evidence>
<evidence type="ECO:0000313" key="3">
    <source>
        <dbReference type="Proteomes" id="UP001174694"/>
    </source>
</evidence>
<gene>
    <name evidence="2" type="ORF">NKR23_g7191</name>
</gene>
<comment type="caution">
    <text evidence="2">The sequence shown here is derived from an EMBL/GenBank/DDBJ whole genome shotgun (WGS) entry which is preliminary data.</text>
</comment>
<feature type="region of interest" description="Disordered" evidence="1">
    <location>
        <begin position="425"/>
        <end position="445"/>
    </location>
</feature>
<feature type="compositionally biased region" description="Polar residues" evidence="1">
    <location>
        <begin position="215"/>
        <end position="232"/>
    </location>
</feature>
<name>A0AA38RNF1_9PEZI</name>
<feature type="compositionally biased region" description="Acidic residues" evidence="1">
    <location>
        <begin position="189"/>
        <end position="198"/>
    </location>
</feature>
<proteinExistence type="predicted"/>
<dbReference type="Proteomes" id="UP001174694">
    <property type="component" value="Unassembled WGS sequence"/>
</dbReference>
<sequence length="858" mass="93786">MALEIPSVSETVEEPADFQGWTSAFNAIDERYDAEQLEISDAFAMDSLAIEQDIEAEKNRILTDLNESLQQQLMKMHKAIEESIDRQVKGRLRLEQRKRDHATKKAALDKCRLAEIRSLYDENRTRTLQVTEQNTTQRRAIKDHISLENKGSSLLRHPTPPNGESTPSGSNRLREDGQDFASSRISSEGSDEDEDDDGMSSSSQRPSVSGARSPLPSSNTLSFGSAARSPTSGPEPAMSSKTSDHAIDSVQPALGSSLDLAHPLKRKVDEMATTVTDPVKRTRKRTSRCSSLKSSNSKRTISFDEVFQEGSAQYKHMIIEYPPGEGQFYILKCDEHHVHFGLNPLHGAAKHLSSAQHRNQPKMHSLAIETLGHYVFDCDQHLAEKNNAVVKRAFKEGYEPFNANRLTKGERISQGYEALHSLSIQTTPSRHSEKGPHKPVGNNSKPFMGIANPVAGELYLGYWSKTKTKYPVIVLPWGDLRVAGIPATLSQTSLKNNIPRCYIVDRMTQNIKGWAKAYEDDGSLVHKREFPVYYFDRNRSVGWLAAKYLSEFNMEDPKSNQYPAYNDARDHYSRARGYKDYLDWKEKNGVRGSTRASHSDQTTSGVLTAPATKATCPASASMIASSNEAVGDEPRGSMHPIADVDLAVEPNNAYAEQGVETVNTGHLPKDAYTGLHVVRSPSPVPAAQAQAADGHQNAGVKPKFIPTNASKSPANGHVVAPLAHELHAPVDAEIQHPYLGQMQPASVGASSAPGISLANQVVPASAPLASNNTPQTAQQIARTVLQMSPMQKNGVVNDHGNGNFGSSSTIAPTLHPATYAAVVDHYCGGSTGDFTSIGVAKCLFPTEEHIFNTWPASI</sequence>
<feature type="compositionally biased region" description="Polar residues" evidence="1">
    <location>
        <begin position="162"/>
        <end position="171"/>
    </location>
</feature>
<evidence type="ECO:0000256" key="1">
    <source>
        <dbReference type="SAM" id="MobiDB-lite"/>
    </source>
</evidence>